<name>A0A367ZR96_9BACT</name>
<organism evidence="1 2">
    <name type="scientific">Candidatus Ozemobacter sibiricus</name>
    <dbReference type="NCBI Taxonomy" id="2268124"/>
    <lineage>
        <taxon>Bacteria</taxon>
        <taxon>Candidatus Ozemobacteria</taxon>
        <taxon>Candidatus Ozemobacterales</taxon>
        <taxon>Candidatus Ozemobacteraceae</taxon>
        <taxon>Candidatus Ozemobacter</taxon>
    </lineage>
</organism>
<protein>
    <submittedName>
        <fullName evidence="1">Uncharacterized protein</fullName>
    </submittedName>
</protein>
<proteinExistence type="predicted"/>
<evidence type="ECO:0000313" key="1">
    <source>
        <dbReference type="EMBL" id="RCK80665.1"/>
    </source>
</evidence>
<evidence type="ECO:0000313" key="2">
    <source>
        <dbReference type="Proteomes" id="UP000252355"/>
    </source>
</evidence>
<accession>A0A367ZR96</accession>
<gene>
    <name evidence="1" type="ORF">OZSIB_2978</name>
</gene>
<sequence>MAKRLDIDAWEEEFIRLFVAKVDEEPLYDYIHLYRKGLSPAEAVTAYLQENPDYAEKLEDLAEPAPVEPLPPLTPEEFLRKARELEARAAARQRLSEFCPECARRMGSKKICKCGYKRPKGG</sequence>
<comment type="caution">
    <text evidence="1">The sequence shown here is derived from an EMBL/GenBank/DDBJ whole genome shotgun (WGS) entry which is preliminary data.</text>
</comment>
<reference evidence="1 2" key="1">
    <citation type="submission" date="2018-05" db="EMBL/GenBank/DDBJ databases">
        <title>A metagenomic window into the 2 km-deep terrestrial subsurface aquifer revealed taxonomically and functionally diverse microbial community comprising novel uncultured bacterial lineages.</title>
        <authorList>
            <person name="Kadnikov V.V."/>
            <person name="Mardanov A.V."/>
            <person name="Beletsky A.V."/>
            <person name="Banks D."/>
            <person name="Pimenov N.V."/>
            <person name="Frank Y.A."/>
            <person name="Karnachuk O.V."/>
            <person name="Ravin N.V."/>
        </authorList>
    </citation>
    <scope>NUCLEOTIDE SEQUENCE [LARGE SCALE GENOMIC DNA]</scope>
    <source>
        <strain evidence="1">BY5</strain>
    </source>
</reference>
<dbReference type="AlphaFoldDB" id="A0A367ZR96"/>
<dbReference type="Proteomes" id="UP000252355">
    <property type="component" value="Unassembled WGS sequence"/>
</dbReference>
<dbReference type="EMBL" id="QOQW01000005">
    <property type="protein sequence ID" value="RCK80665.1"/>
    <property type="molecule type" value="Genomic_DNA"/>
</dbReference>